<keyword evidence="3" id="KW-1185">Reference proteome</keyword>
<accession>A0ABN3FA55</accession>
<evidence type="ECO:0000313" key="3">
    <source>
        <dbReference type="Proteomes" id="UP001500253"/>
    </source>
</evidence>
<comment type="caution">
    <text evidence="2">The sequence shown here is derived from an EMBL/GenBank/DDBJ whole genome shotgun (WGS) entry which is preliminary data.</text>
</comment>
<dbReference type="Proteomes" id="UP001500253">
    <property type="component" value="Unassembled WGS sequence"/>
</dbReference>
<feature type="region of interest" description="Disordered" evidence="1">
    <location>
        <begin position="20"/>
        <end position="48"/>
    </location>
</feature>
<dbReference type="EMBL" id="BAAASD010000001">
    <property type="protein sequence ID" value="GAA2325449.1"/>
    <property type="molecule type" value="Genomic_DNA"/>
</dbReference>
<name>A0ABN3FA55_9ACTN</name>
<protein>
    <submittedName>
        <fullName evidence="2">Uncharacterized protein</fullName>
    </submittedName>
</protein>
<gene>
    <name evidence="2" type="ORF">GCM10010246_03300</name>
</gene>
<proteinExistence type="predicted"/>
<evidence type="ECO:0000256" key="1">
    <source>
        <dbReference type="SAM" id="MobiDB-lite"/>
    </source>
</evidence>
<reference evidence="2 3" key="1">
    <citation type="journal article" date="2019" name="Int. J. Syst. Evol. Microbiol.">
        <title>The Global Catalogue of Microorganisms (GCM) 10K type strain sequencing project: providing services to taxonomists for standard genome sequencing and annotation.</title>
        <authorList>
            <consortium name="The Broad Institute Genomics Platform"/>
            <consortium name="The Broad Institute Genome Sequencing Center for Infectious Disease"/>
            <person name="Wu L."/>
            <person name="Ma J."/>
        </authorList>
    </citation>
    <scope>NUCLEOTIDE SEQUENCE [LARGE SCALE GENOMIC DNA]</scope>
    <source>
        <strain evidence="2 3">JCM 4316</strain>
    </source>
</reference>
<organism evidence="2 3">
    <name type="scientific">Streptomyces cuspidosporus</name>
    <dbReference type="NCBI Taxonomy" id="66882"/>
    <lineage>
        <taxon>Bacteria</taxon>
        <taxon>Bacillati</taxon>
        <taxon>Actinomycetota</taxon>
        <taxon>Actinomycetes</taxon>
        <taxon>Kitasatosporales</taxon>
        <taxon>Streptomycetaceae</taxon>
        <taxon>Streptomyces</taxon>
    </lineage>
</organism>
<evidence type="ECO:0000313" key="2">
    <source>
        <dbReference type="EMBL" id="GAA2325449.1"/>
    </source>
</evidence>
<sequence length="114" mass="12357">MSEIAQWLKDWHAAHEHELRSRGISSAVKRSVPGTPSRGRPKATAVSLTLESDERTGTVFLWESGAASLLFIDSGTERAWQDHAVLNSENDLPQILAPLVTLVPAAADAGTRSR</sequence>